<dbReference type="Proteomes" id="UP001162880">
    <property type="component" value="Unassembled WGS sequence"/>
</dbReference>
<evidence type="ECO:0000313" key="2">
    <source>
        <dbReference type="Proteomes" id="UP001162880"/>
    </source>
</evidence>
<dbReference type="InterPro" id="IPR018912">
    <property type="entry name" value="DUF2478"/>
</dbReference>
<organism evidence="1 2">
    <name type="scientific">Novosphingobium album</name>
    <name type="common">ex Hu et al. 2023</name>
    <dbReference type="NCBI Taxonomy" id="2930093"/>
    <lineage>
        <taxon>Bacteria</taxon>
        <taxon>Pseudomonadati</taxon>
        <taxon>Pseudomonadota</taxon>
        <taxon>Alphaproteobacteria</taxon>
        <taxon>Sphingomonadales</taxon>
        <taxon>Sphingomonadaceae</taxon>
        <taxon>Novosphingobium</taxon>
    </lineage>
</organism>
<proteinExistence type="predicted"/>
<comment type="caution">
    <text evidence="1">The sequence shown here is derived from an EMBL/GenBank/DDBJ whole genome shotgun (WGS) entry which is preliminary data.</text>
</comment>
<dbReference type="Pfam" id="PF10649">
    <property type="entry name" value="DUF2478"/>
    <property type="match status" value="1"/>
</dbReference>
<sequence>MIVSMFPVGVVEAESSKAAQELFRDFTRRWQARVRIGGVIESSRPDRGERGGAGELHFIGTGAVFRLYHPDLCQDGVCNVDPQGAALASHTVEGEIASGCDLVILNKFGKLEAARAGLLSAFMAAIGAGVPVLTYVSPGCRAEWARFADPLFCVLEDRAEAIDAWWHSYHAQRVSPA</sequence>
<protein>
    <submittedName>
        <fullName evidence="1">DUF2478 domain-containing protein</fullName>
    </submittedName>
</protein>
<accession>A0ABT0AX38</accession>
<keyword evidence="2" id="KW-1185">Reference proteome</keyword>
<evidence type="ECO:0000313" key="1">
    <source>
        <dbReference type="EMBL" id="MCJ2177241.1"/>
    </source>
</evidence>
<reference evidence="1" key="1">
    <citation type="submission" date="2022-03" db="EMBL/GenBank/DDBJ databases">
        <title>Identification of a novel bacterium isolated from mangrove sediments.</title>
        <authorList>
            <person name="Pan X."/>
        </authorList>
    </citation>
    <scope>NUCLEOTIDE SEQUENCE</scope>
    <source>
        <strain evidence="1">B2580</strain>
    </source>
</reference>
<name>A0ABT0AX38_9SPHN</name>
<gene>
    <name evidence="1" type="ORF">MTR64_01555</name>
</gene>
<dbReference type="RefSeq" id="WP_243990068.1">
    <property type="nucleotide sequence ID" value="NZ_JALHLE010000002.1"/>
</dbReference>
<dbReference type="EMBL" id="JALHLE010000002">
    <property type="protein sequence ID" value="MCJ2177241.1"/>
    <property type="molecule type" value="Genomic_DNA"/>
</dbReference>